<reference evidence="1" key="1">
    <citation type="journal article" date="2014" name="Int. J. Syst. Evol. Microbiol.">
        <title>Complete genome of a new Firmicutes species belonging to the dominant human colonic microbiota ('Ruminococcus bicirculans') reveals two chromosomes and a selective capacity to utilize plant glucans.</title>
        <authorList>
            <consortium name="NISC Comparative Sequencing Program"/>
            <person name="Wegmann U."/>
            <person name="Louis P."/>
            <person name="Goesmann A."/>
            <person name="Henrissat B."/>
            <person name="Duncan S.H."/>
            <person name="Flint H.J."/>
        </authorList>
    </citation>
    <scope>NUCLEOTIDE SEQUENCE</scope>
    <source>
        <strain evidence="1">CECT 7703</strain>
    </source>
</reference>
<dbReference type="Gene3D" id="3.10.450.40">
    <property type="match status" value="1"/>
</dbReference>
<accession>A0ABT8B9A1</accession>
<dbReference type="InterPro" id="IPR010877">
    <property type="entry name" value="Phage_Mu_Gp46"/>
</dbReference>
<reference evidence="1" key="2">
    <citation type="submission" date="2023-06" db="EMBL/GenBank/DDBJ databases">
        <authorList>
            <person name="Lucena T."/>
            <person name="Sun Q."/>
        </authorList>
    </citation>
    <scope>NUCLEOTIDE SEQUENCE</scope>
    <source>
        <strain evidence="1">CECT 7703</strain>
    </source>
</reference>
<keyword evidence="2" id="KW-1185">Reference proteome</keyword>
<dbReference type="SUPFAM" id="SSF160719">
    <property type="entry name" value="gpW/gp25-like"/>
    <property type="match status" value="1"/>
</dbReference>
<evidence type="ECO:0000313" key="2">
    <source>
        <dbReference type="Proteomes" id="UP001180081"/>
    </source>
</evidence>
<dbReference type="EMBL" id="JAUFPU010000018">
    <property type="protein sequence ID" value="MDN3578721.1"/>
    <property type="molecule type" value="Genomic_DNA"/>
</dbReference>
<protein>
    <submittedName>
        <fullName evidence="1">Phage GP46 family protein</fullName>
    </submittedName>
</protein>
<proteinExistence type="predicted"/>
<dbReference type="Proteomes" id="UP001180081">
    <property type="component" value="Unassembled WGS sequence"/>
</dbReference>
<name>A0ABT8B9A1_9NEIS</name>
<comment type="caution">
    <text evidence="1">The sequence shown here is derived from an EMBL/GenBank/DDBJ whole genome shotgun (WGS) entry which is preliminary data.</text>
</comment>
<evidence type="ECO:0000313" key="1">
    <source>
        <dbReference type="EMBL" id="MDN3578721.1"/>
    </source>
</evidence>
<dbReference type="RefSeq" id="WP_290334051.1">
    <property type="nucleotide sequence ID" value="NZ_JAUFPU010000018.1"/>
</dbReference>
<organism evidence="1 2">
    <name type="scientific">Chitinimonas viridis</name>
    <dbReference type="NCBI Taxonomy" id="664880"/>
    <lineage>
        <taxon>Bacteria</taxon>
        <taxon>Pseudomonadati</taxon>
        <taxon>Pseudomonadota</taxon>
        <taxon>Betaproteobacteria</taxon>
        <taxon>Neisseriales</taxon>
        <taxon>Chitinibacteraceae</taxon>
        <taxon>Chitinimonas</taxon>
    </lineage>
</organism>
<gene>
    <name evidence="1" type="ORF">QWZ03_18295</name>
</gene>
<dbReference type="Pfam" id="PF07409">
    <property type="entry name" value="GP46"/>
    <property type="match status" value="1"/>
</dbReference>
<sequence length="116" mass="13093">MDSLIDPTTGDYAGQRIDTLANAVYLRLMTPLGSWWADPTLGSRLHELQREKDLARICMFAKQYSEDALRSLLDSARARRIDVSATRTQPGWCDLYIEVEDATGRLHTFQHPVAVA</sequence>